<dbReference type="AlphaFoldDB" id="A0A8J6JMZ3"/>
<accession>A0A8J6JMZ3</accession>
<evidence type="ECO:0000313" key="2">
    <source>
        <dbReference type="Proteomes" id="UP000607645"/>
    </source>
</evidence>
<gene>
    <name evidence="1" type="ORF">H8S62_14735</name>
</gene>
<comment type="caution">
    <text evidence="1">The sequence shown here is derived from an EMBL/GenBank/DDBJ whole genome shotgun (WGS) entry which is preliminary data.</text>
</comment>
<evidence type="ECO:0000313" key="1">
    <source>
        <dbReference type="EMBL" id="MBC5738267.1"/>
    </source>
</evidence>
<keyword evidence="2" id="KW-1185">Reference proteome</keyword>
<name>A0A8J6JMZ3_9FIRM</name>
<dbReference type="Proteomes" id="UP000607645">
    <property type="component" value="Unassembled WGS sequence"/>
</dbReference>
<protein>
    <submittedName>
        <fullName evidence="1">Uncharacterized protein</fullName>
    </submittedName>
</protein>
<dbReference type="EMBL" id="JACOPQ010000013">
    <property type="protein sequence ID" value="MBC5738267.1"/>
    <property type="molecule type" value="Genomic_DNA"/>
</dbReference>
<dbReference type="RefSeq" id="WP_186920043.1">
    <property type="nucleotide sequence ID" value="NZ_JACOPQ010000013.1"/>
</dbReference>
<reference evidence="1" key="1">
    <citation type="submission" date="2020-08" db="EMBL/GenBank/DDBJ databases">
        <title>Genome public.</title>
        <authorList>
            <person name="Liu C."/>
            <person name="Sun Q."/>
        </authorList>
    </citation>
    <scope>NUCLEOTIDE SEQUENCE</scope>
    <source>
        <strain evidence="1">NSJ-52</strain>
    </source>
</reference>
<organism evidence="1 2">
    <name type="scientific">Lawsonibacter faecis</name>
    <dbReference type="NCBI Taxonomy" id="2763052"/>
    <lineage>
        <taxon>Bacteria</taxon>
        <taxon>Bacillati</taxon>
        <taxon>Bacillota</taxon>
        <taxon>Clostridia</taxon>
        <taxon>Eubacteriales</taxon>
        <taxon>Oscillospiraceae</taxon>
        <taxon>Lawsonibacter</taxon>
    </lineage>
</organism>
<sequence length="153" mass="17433">MYDRYYETGDYARLYEDLERLWYEYMGDGIDAYVQNLLEEHFAGRTVTARVERGGEVLARTEWAWSEAGPQIVALLAESRWISVPTWYNRPPEDAERLILSDGQGGEVVIHECRPFLTAYGFHYKSVDEAGEEKPLFGGMCGILGLDGQEPQG</sequence>
<proteinExistence type="predicted"/>